<gene>
    <name evidence="1" type="ORF">CCMP2556_LOCUS2685</name>
</gene>
<protein>
    <submittedName>
        <fullName evidence="1">Uncharacterized protein</fullName>
    </submittedName>
</protein>
<evidence type="ECO:0000313" key="1">
    <source>
        <dbReference type="EMBL" id="CAK8992009.1"/>
    </source>
</evidence>
<reference evidence="1 2" key="1">
    <citation type="submission" date="2024-02" db="EMBL/GenBank/DDBJ databases">
        <authorList>
            <person name="Chen Y."/>
            <person name="Shah S."/>
            <person name="Dougan E. K."/>
            <person name="Thang M."/>
            <person name="Chan C."/>
        </authorList>
    </citation>
    <scope>NUCLEOTIDE SEQUENCE [LARGE SCALE GENOMIC DNA]</scope>
</reference>
<accession>A0ABP0HP64</accession>
<sequence>ESKGFTSAWTQRLAAYRGRNAARDFLRNTKLPLEPVNVTVIATMPNGKDGEKVVPVILPHQLVQYLVSECHLPISNCRICQYWSHLEAVQDALALSTRGFRQAAGLPVVPLGIYGDEAQIGLQNNPVNQVLGMSLNFPLWRPKSTRLARFTMFSVDSEEVASFPKTIFPILRCITESLNSLSSTGLHGRRYLLTEIRGDQVFVRKLFNHRSWWVAKKICFRCKACTDIPELDYTMCYTVADETSDQDVSWPFETLNQNIGHLIKGPLLELSFFEVSMLKHCTLHVLNLGLLGISNGSALGMLLQMEYFGSVATGYEDAVETAFLAFTTWRKREKIPCSQKRFKVNSLIRPTTYGFYLNAKGYNSRVVCQWLLHTFI</sequence>
<organism evidence="1 2">
    <name type="scientific">Durusdinium trenchii</name>
    <dbReference type="NCBI Taxonomy" id="1381693"/>
    <lineage>
        <taxon>Eukaryota</taxon>
        <taxon>Sar</taxon>
        <taxon>Alveolata</taxon>
        <taxon>Dinophyceae</taxon>
        <taxon>Suessiales</taxon>
        <taxon>Symbiodiniaceae</taxon>
        <taxon>Durusdinium</taxon>
    </lineage>
</organism>
<evidence type="ECO:0000313" key="2">
    <source>
        <dbReference type="Proteomes" id="UP001642484"/>
    </source>
</evidence>
<name>A0ABP0HP64_9DINO</name>
<comment type="caution">
    <text evidence="1">The sequence shown here is derived from an EMBL/GenBank/DDBJ whole genome shotgun (WGS) entry which is preliminary data.</text>
</comment>
<keyword evidence="2" id="KW-1185">Reference proteome</keyword>
<dbReference type="Proteomes" id="UP001642484">
    <property type="component" value="Unassembled WGS sequence"/>
</dbReference>
<feature type="non-terminal residue" evidence="1">
    <location>
        <position position="1"/>
    </location>
</feature>
<dbReference type="EMBL" id="CAXAMN010001034">
    <property type="protein sequence ID" value="CAK8992009.1"/>
    <property type="molecule type" value="Genomic_DNA"/>
</dbReference>
<proteinExistence type="predicted"/>